<dbReference type="OrthoDB" id="6058at2"/>
<gene>
    <name evidence="3" type="ORF">CWI75_15460</name>
</gene>
<dbReference type="SUPFAM" id="SSF51182">
    <property type="entry name" value="RmlC-like cupins"/>
    <property type="match status" value="1"/>
</dbReference>
<keyword evidence="1" id="KW-0479">Metal-binding</keyword>
<dbReference type="InterPro" id="IPR013096">
    <property type="entry name" value="Cupin_2"/>
</dbReference>
<dbReference type="EMBL" id="PKLZ01000013">
    <property type="protein sequence ID" value="PLW81426.1"/>
    <property type="molecule type" value="Genomic_DNA"/>
</dbReference>
<evidence type="ECO:0000256" key="1">
    <source>
        <dbReference type="ARBA" id="ARBA00022723"/>
    </source>
</evidence>
<dbReference type="AlphaFoldDB" id="A0A2N5XZ61"/>
<name>A0A2N5XZ61_9GAMM</name>
<dbReference type="InterPro" id="IPR051610">
    <property type="entry name" value="GPI/OXD"/>
</dbReference>
<dbReference type="Proteomes" id="UP000234845">
    <property type="component" value="Unassembled WGS sequence"/>
</dbReference>
<dbReference type="Pfam" id="PF07883">
    <property type="entry name" value="Cupin_2"/>
    <property type="match status" value="2"/>
</dbReference>
<evidence type="ECO:0000259" key="2">
    <source>
        <dbReference type="Pfam" id="PF07883"/>
    </source>
</evidence>
<reference evidence="4" key="1">
    <citation type="submission" date="2017-11" db="EMBL/GenBank/DDBJ databases">
        <title>The draft genome sequence of Chromatocurvus sp. F02.</title>
        <authorList>
            <person name="Du Z.-J."/>
            <person name="Chang Y.-Q."/>
        </authorList>
    </citation>
    <scope>NUCLEOTIDE SEQUENCE [LARGE SCALE GENOMIC DNA]</scope>
    <source>
        <strain evidence="4">F02</strain>
    </source>
</reference>
<dbReference type="InterPro" id="IPR011051">
    <property type="entry name" value="RmlC_Cupin_sf"/>
</dbReference>
<accession>A0A2N5XZ61</accession>
<dbReference type="PANTHER" id="PTHR35848">
    <property type="entry name" value="OXALATE-BINDING PROTEIN"/>
    <property type="match status" value="1"/>
</dbReference>
<dbReference type="Gene3D" id="2.60.120.10">
    <property type="entry name" value="Jelly Rolls"/>
    <property type="match status" value="2"/>
</dbReference>
<proteinExistence type="predicted"/>
<feature type="domain" description="Cupin type-2" evidence="2">
    <location>
        <begin position="72"/>
        <end position="136"/>
    </location>
</feature>
<sequence length="349" mass="38099">MSNQWTPAQMRQRLVRYTELRPCRNAFVDTYTPGSDQKENFTIIGPGVAEHPDQYVHIKKAHGFNIGGARQPPRCVNSQHSHTTEEVFIVHSGRWAFRLGEHGEAGEVVLEPGDCISIPVDVFRGFENVGDDVGYLFAVLGGDDPGHVLWAPDVFVKATQYGLVLLENGRLVDTTKGETVPEGIRPMEPTSPAQVAALRNLTPDEILSCVCAVEQQREHAGSILTGTATGVVESAIIGPANAAENIAAGKIPWAHGFHVRRLDMDSSTRLDFHARQEEEVLYVHRGEVIFQWEEGEFSLAEGDVLTVPIGLMHAYVNNGSAPLIAYVVRGGDQPAPLVWRHGDSTAAVS</sequence>
<dbReference type="InterPro" id="IPR014710">
    <property type="entry name" value="RmlC-like_jellyroll"/>
</dbReference>
<keyword evidence="4" id="KW-1185">Reference proteome</keyword>
<comment type="caution">
    <text evidence="3">The sequence shown here is derived from an EMBL/GenBank/DDBJ whole genome shotgun (WGS) entry which is preliminary data.</text>
</comment>
<evidence type="ECO:0000313" key="4">
    <source>
        <dbReference type="Proteomes" id="UP000234845"/>
    </source>
</evidence>
<protein>
    <submittedName>
        <fullName evidence="3">Cupin domain-containing protein</fullName>
    </submittedName>
</protein>
<feature type="domain" description="Cupin type-2" evidence="2">
    <location>
        <begin position="272"/>
        <end position="328"/>
    </location>
</feature>
<dbReference type="RefSeq" id="WP_101522432.1">
    <property type="nucleotide sequence ID" value="NZ_PKLZ01000013.1"/>
</dbReference>
<dbReference type="GO" id="GO:0046872">
    <property type="term" value="F:metal ion binding"/>
    <property type="evidence" value="ECO:0007669"/>
    <property type="project" value="UniProtKB-KW"/>
</dbReference>
<evidence type="ECO:0000313" key="3">
    <source>
        <dbReference type="EMBL" id="PLW81426.1"/>
    </source>
</evidence>
<organism evidence="3 4">
    <name type="scientific">Kineobactrum sediminis</name>
    <dbReference type="NCBI Taxonomy" id="1905677"/>
    <lineage>
        <taxon>Bacteria</taxon>
        <taxon>Pseudomonadati</taxon>
        <taxon>Pseudomonadota</taxon>
        <taxon>Gammaproteobacteria</taxon>
        <taxon>Cellvibrionales</taxon>
        <taxon>Halieaceae</taxon>
        <taxon>Kineobactrum</taxon>
    </lineage>
</organism>